<dbReference type="GO" id="GO:0000132">
    <property type="term" value="P:establishment of mitotic spindle orientation"/>
    <property type="evidence" value="ECO:0007669"/>
    <property type="project" value="TreeGrafter"/>
</dbReference>
<comment type="subcellular location">
    <subcellularLocation>
        <location evidence="2">Cytoplasm</location>
        <location evidence="2">Cytoskeleton</location>
        <location evidence="2">Microtubule organizing center</location>
        <location evidence="2">Centrosome</location>
    </subcellularLocation>
    <subcellularLocation>
        <location evidence="1">Cytoplasm</location>
        <location evidence="1">Cytoskeleton</location>
        <location evidence="1">Spindle</location>
    </subcellularLocation>
</comment>
<evidence type="ECO:0000313" key="11">
    <source>
        <dbReference type="Proteomes" id="UP001165740"/>
    </source>
</evidence>
<dbReference type="PANTHER" id="PTHR10921">
    <property type="entry name" value="NUCLEAR DISTRIBUTION PROTEIN NUDE HOMOLOG 1"/>
    <property type="match status" value="1"/>
</dbReference>
<evidence type="ECO:0000313" key="13">
    <source>
        <dbReference type="RefSeq" id="XP_055874900.1"/>
    </source>
</evidence>
<dbReference type="GO" id="GO:0008017">
    <property type="term" value="F:microtubule binding"/>
    <property type="evidence" value="ECO:0007669"/>
    <property type="project" value="InterPro"/>
</dbReference>
<feature type="region of interest" description="Disordered" evidence="9">
    <location>
        <begin position="297"/>
        <end position="337"/>
    </location>
</feature>
<dbReference type="OrthoDB" id="5877028at2759"/>
<dbReference type="GO" id="GO:0005819">
    <property type="term" value="C:spindle"/>
    <property type="evidence" value="ECO:0007669"/>
    <property type="project" value="UniProtKB-SubCell"/>
</dbReference>
<dbReference type="GO" id="GO:0005871">
    <property type="term" value="C:kinesin complex"/>
    <property type="evidence" value="ECO:0007669"/>
    <property type="project" value="TreeGrafter"/>
</dbReference>
<evidence type="ECO:0000256" key="8">
    <source>
        <dbReference type="SAM" id="Coils"/>
    </source>
</evidence>
<evidence type="ECO:0000256" key="9">
    <source>
        <dbReference type="SAM" id="MobiDB-lite"/>
    </source>
</evidence>
<organism evidence="11 13">
    <name type="scientific">Biomphalaria glabrata</name>
    <name type="common">Bloodfluke planorb</name>
    <name type="synonym">Freshwater snail</name>
    <dbReference type="NCBI Taxonomy" id="6526"/>
    <lineage>
        <taxon>Eukaryota</taxon>
        <taxon>Metazoa</taxon>
        <taxon>Spiralia</taxon>
        <taxon>Lophotrochozoa</taxon>
        <taxon>Mollusca</taxon>
        <taxon>Gastropoda</taxon>
        <taxon>Heterobranchia</taxon>
        <taxon>Euthyneura</taxon>
        <taxon>Panpulmonata</taxon>
        <taxon>Hygrophila</taxon>
        <taxon>Lymnaeoidea</taxon>
        <taxon>Planorbidae</taxon>
        <taxon>Biomphalaria</taxon>
    </lineage>
</organism>
<evidence type="ECO:0000256" key="7">
    <source>
        <dbReference type="ARBA" id="ARBA00023212"/>
    </source>
</evidence>
<name>A0A9W2ZIY4_BIOGL</name>
<dbReference type="GO" id="GO:0007059">
    <property type="term" value="P:chromosome segregation"/>
    <property type="evidence" value="ECO:0007669"/>
    <property type="project" value="TreeGrafter"/>
</dbReference>
<accession>A0A9W2ZIY4</accession>
<dbReference type="RefSeq" id="XP_055874899.1">
    <property type="nucleotide sequence ID" value="XM_056018924.1"/>
</dbReference>
<proteinExistence type="inferred from homology"/>
<evidence type="ECO:0000256" key="4">
    <source>
        <dbReference type="ARBA" id="ARBA00022490"/>
    </source>
</evidence>
<dbReference type="PANTHER" id="PTHR10921:SF1">
    <property type="entry name" value="NUCLEAR DISTRIBUTION PROTEIN NUDE HOMOLOG"/>
    <property type="match status" value="1"/>
</dbReference>
<protein>
    <submittedName>
        <fullName evidence="12 13">Nuclear distribution protein nudE-like 1-B isoform X1</fullName>
    </submittedName>
</protein>
<evidence type="ECO:0000256" key="1">
    <source>
        <dbReference type="ARBA" id="ARBA00004186"/>
    </source>
</evidence>
<dbReference type="Gene3D" id="6.10.250.1080">
    <property type="match status" value="1"/>
</dbReference>
<dbReference type="Proteomes" id="UP001165740">
    <property type="component" value="Chromosome 2"/>
</dbReference>
<dbReference type="RefSeq" id="XP_055874900.1">
    <property type="nucleotide sequence ID" value="XM_056018925.1"/>
</dbReference>
<gene>
    <name evidence="12 13" type="primary">LOC106074816</name>
</gene>
<feature type="compositionally biased region" description="Polar residues" evidence="9">
    <location>
        <begin position="306"/>
        <end position="328"/>
    </location>
</feature>
<evidence type="ECO:0000256" key="3">
    <source>
        <dbReference type="ARBA" id="ARBA00007429"/>
    </source>
</evidence>
<evidence type="ECO:0000313" key="12">
    <source>
        <dbReference type="RefSeq" id="XP_055874899.1"/>
    </source>
</evidence>
<dbReference type="GO" id="GO:0000776">
    <property type="term" value="C:kinetochore"/>
    <property type="evidence" value="ECO:0007669"/>
    <property type="project" value="TreeGrafter"/>
</dbReference>
<dbReference type="AlphaFoldDB" id="A0A9W2ZIY4"/>
<evidence type="ECO:0000256" key="5">
    <source>
        <dbReference type="ARBA" id="ARBA00022701"/>
    </source>
</evidence>
<comment type="similarity">
    <text evidence="3">Belongs to the nudE family.</text>
</comment>
<dbReference type="GO" id="GO:0007100">
    <property type="term" value="P:mitotic centrosome separation"/>
    <property type="evidence" value="ECO:0007669"/>
    <property type="project" value="TreeGrafter"/>
</dbReference>
<reference evidence="12 13" key="1">
    <citation type="submission" date="2025-04" db="UniProtKB">
        <authorList>
            <consortium name="RefSeq"/>
        </authorList>
    </citation>
    <scope>IDENTIFICATION</scope>
</reference>
<keyword evidence="7" id="KW-0206">Cytoskeleton</keyword>
<dbReference type="GO" id="GO:0007020">
    <property type="term" value="P:microtubule nucleation"/>
    <property type="evidence" value="ECO:0007669"/>
    <property type="project" value="TreeGrafter"/>
</dbReference>
<keyword evidence="4" id="KW-0963">Cytoplasm</keyword>
<keyword evidence="11" id="KW-1185">Reference proteome</keyword>
<keyword evidence="5" id="KW-0493">Microtubule</keyword>
<evidence type="ECO:0000259" key="10">
    <source>
        <dbReference type="Pfam" id="PF04880"/>
    </source>
</evidence>
<keyword evidence="6 8" id="KW-0175">Coiled coil</keyword>
<dbReference type="InterPro" id="IPR033494">
    <property type="entry name" value="NUDE"/>
</dbReference>
<feature type="domain" description="NUDE" evidence="10">
    <location>
        <begin position="133"/>
        <end position="326"/>
    </location>
</feature>
<dbReference type="OMA" id="KTYREHA"/>
<evidence type="ECO:0000256" key="2">
    <source>
        <dbReference type="ARBA" id="ARBA00004300"/>
    </source>
</evidence>
<dbReference type="GO" id="GO:0051642">
    <property type="term" value="P:centrosome localization"/>
    <property type="evidence" value="ECO:0007669"/>
    <property type="project" value="TreeGrafter"/>
</dbReference>
<sequence length="337" mass="37944">MDASKKFASKDAEIDYWKNLSEQFQQELKETKDELEEFQISSHELEQELETQLKQEEKKNKELSLANERLQSEVDSLKEKLQKLQADSYKKLTELEDNYARVEAHKNELQKYIRELEQDNDDLERAKRATIVSLEDFEQRLNQAIERNAFLESELDEKGALLETVQRLKDEARDLKSEIDIRKHQDVGVKDGDACLGVAALPMQDSGYAAQGTSPTTPTTPMGRVPGAPGISNGISGTPLTSSARISALNIVGDLLRKVGFSGRFQRNSMEIRPDTHHLPPKQDSLALESKLANCRNFTKDEPRSKTGTSPLNSPRTARLSRGTSHLVQPSKVKLEA</sequence>
<dbReference type="GeneID" id="106074816"/>
<dbReference type="Pfam" id="PF04880">
    <property type="entry name" value="NUDE_C"/>
    <property type="match status" value="1"/>
</dbReference>
<dbReference type="GO" id="GO:0047496">
    <property type="term" value="P:vesicle transport along microtubule"/>
    <property type="evidence" value="ECO:0007669"/>
    <property type="project" value="TreeGrafter"/>
</dbReference>
<dbReference type="InterPro" id="IPR006964">
    <property type="entry name" value="NUDE_dom"/>
</dbReference>
<dbReference type="GO" id="GO:0016477">
    <property type="term" value="P:cell migration"/>
    <property type="evidence" value="ECO:0007669"/>
    <property type="project" value="TreeGrafter"/>
</dbReference>
<feature type="coiled-coil region" evidence="8">
    <location>
        <begin position="14"/>
        <end position="185"/>
    </location>
</feature>
<dbReference type="GO" id="GO:0005874">
    <property type="term" value="C:microtubule"/>
    <property type="evidence" value="ECO:0007669"/>
    <property type="project" value="UniProtKB-KW"/>
</dbReference>
<dbReference type="GO" id="GO:0005813">
    <property type="term" value="C:centrosome"/>
    <property type="evidence" value="ECO:0007669"/>
    <property type="project" value="UniProtKB-SubCell"/>
</dbReference>
<evidence type="ECO:0000256" key="6">
    <source>
        <dbReference type="ARBA" id="ARBA00023054"/>
    </source>
</evidence>